<feature type="domain" description="LysM" evidence="6">
    <location>
        <begin position="226"/>
        <end position="272"/>
    </location>
</feature>
<accession>A0A084FYT0</accession>
<dbReference type="AlphaFoldDB" id="A0A084FYT0"/>
<dbReference type="GeneID" id="27727819"/>
<dbReference type="GO" id="GO:0008061">
    <property type="term" value="F:chitin binding"/>
    <property type="evidence" value="ECO:0007669"/>
    <property type="project" value="UniProtKB-KW"/>
</dbReference>
<dbReference type="SUPFAM" id="SSF54106">
    <property type="entry name" value="LysM domain"/>
    <property type="match status" value="5"/>
</dbReference>
<dbReference type="InterPro" id="IPR052210">
    <property type="entry name" value="LysM1-like"/>
</dbReference>
<dbReference type="RefSeq" id="XP_016640041.1">
    <property type="nucleotide sequence ID" value="XM_016790321.1"/>
</dbReference>
<sequence length="418" mass="44106">MHAARLHLVLLGLLSGPGLDLVSAARRPVIARRGVECYFDIQAESGETCQGMASSWGISVDEFTKINPGVTCPNLEAGKSYCVVGEYTDDGGSETTPPVPPTTTSTTTTAPPTTIRTSITTSTTTAPAPSNSPAMPGIVDNCDSFYKVQLGDQCDSIAQKHGISVAQFKAWNTEINASCSNLWADYYVCVRVPGATTPPTTTTTTTTGPAPSNSPLMPGVVANCNRFYKVQSGDGCEIVAQKNGITTAQLRSWNTEINASCTNLWTDYYICTGVPGAVTNPPTTTTSAPSPSNSPALPGAVSNCNKWYKIVSGDTCDNIAAKNTITVAQLRSFNTQINSSCNNLWVDYYACVGTPNAATPMPGIVSNCSRYYLVVSGDSCDVIASKAGITVADFRKWNTSINSACTNLWLDALVCTKA</sequence>
<evidence type="ECO:0000313" key="7">
    <source>
        <dbReference type="EMBL" id="KEZ40242.1"/>
    </source>
</evidence>
<dbReference type="PANTHER" id="PTHR34997:SF18">
    <property type="entry name" value="LYSM DOMAIN-CONTAINING PROTEIN"/>
    <property type="match status" value="1"/>
</dbReference>
<evidence type="ECO:0000256" key="1">
    <source>
        <dbReference type="ARBA" id="ARBA00022669"/>
    </source>
</evidence>
<feature type="chain" id="PRO_5001775150" description="LysM domain-containing protein" evidence="5">
    <location>
        <begin position="25"/>
        <end position="418"/>
    </location>
</feature>
<reference evidence="7 8" key="1">
    <citation type="journal article" date="2014" name="Genome Announc.">
        <title>Draft genome sequence of the pathogenic fungus Scedosporium apiospermum.</title>
        <authorList>
            <person name="Vandeputte P."/>
            <person name="Ghamrawi S."/>
            <person name="Rechenmann M."/>
            <person name="Iltis A."/>
            <person name="Giraud S."/>
            <person name="Fleury M."/>
            <person name="Thornton C."/>
            <person name="Delhaes L."/>
            <person name="Meyer W."/>
            <person name="Papon N."/>
            <person name="Bouchara J.P."/>
        </authorList>
    </citation>
    <scope>NUCLEOTIDE SEQUENCE [LARGE SCALE GENOMIC DNA]</scope>
    <source>
        <strain evidence="7 8">IHEM 14462</strain>
    </source>
</reference>
<dbReference type="InterPro" id="IPR036779">
    <property type="entry name" value="LysM_dom_sf"/>
</dbReference>
<evidence type="ECO:0000313" key="8">
    <source>
        <dbReference type="Proteomes" id="UP000028545"/>
    </source>
</evidence>
<feature type="compositionally biased region" description="Low complexity" evidence="4">
    <location>
        <begin position="102"/>
        <end position="115"/>
    </location>
</feature>
<evidence type="ECO:0000259" key="6">
    <source>
        <dbReference type="PROSITE" id="PS51782"/>
    </source>
</evidence>
<dbReference type="PANTHER" id="PTHR34997">
    <property type="entry name" value="AM15"/>
    <property type="match status" value="1"/>
</dbReference>
<dbReference type="Gene3D" id="3.10.350.10">
    <property type="entry name" value="LysM domain"/>
    <property type="match status" value="5"/>
</dbReference>
<feature type="domain" description="LysM" evidence="6">
    <location>
        <begin position="39"/>
        <end position="83"/>
    </location>
</feature>
<evidence type="ECO:0000256" key="5">
    <source>
        <dbReference type="SAM" id="SignalP"/>
    </source>
</evidence>
<evidence type="ECO:0000256" key="4">
    <source>
        <dbReference type="SAM" id="MobiDB-lite"/>
    </source>
</evidence>
<proteinExistence type="inferred from homology"/>
<comment type="similarity">
    <text evidence="3">Belongs to the secreted LysM effector family.</text>
</comment>
<organism evidence="7 8">
    <name type="scientific">Pseudallescheria apiosperma</name>
    <name type="common">Scedosporium apiospermum</name>
    <dbReference type="NCBI Taxonomy" id="563466"/>
    <lineage>
        <taxon>Eukaryota</taxon>
        <taxon>Fungi</taxon>
        <taxon>Dikarya</taxon>
        <taxon>Ascomycota</taxon>
        <taxon>Pezizomycotina</taxon>
        <taxon>Sordariomycetes</taxon>
        <taxon>Hypocreomycetidae</taxon>
        <taxon>Microascales</taxon>
        <taxon>Microascaceae</taxon>
        <taxon>Scedosporium</taxon>
    </lineage>
</organism>
<dbReference type="KEGG" id="sapo:SAPIO_CDS8747"/>
<feature type="domain" description="LysM" evidence="6">
    <location>
        <begin position="370"/>
        <end position="416"/>
    </location>
</feature>
<keyword evidence="1" id="KW-0147">Chitin-binding</keyword>
<dbReference type="Proteomes" id="UP000028545">
    <property type="component" value="Unassembled WGS sequence"/>
</dbReference>
<dbReference type="VEuPathDB" id="FungiDB:SAPIO_CDS8747"/>
<evidence type="ECO:0000256" key="2">
    <source>
        <dbReference type="ARBA" id="ARBA00023026"/>
    </source>
</evidence>
<dbReference type="EMBL" id="JOWA01000127">
    <property type="protein sequence ID" value="KEZ40242.1"/>
    <property type="molecule type" value="Genomic_DNA"/>
</dbReference>
<dbReference type="PROSITE" id="PS51782">
    <property type="entry name" value="LYSM"/>
    <property type="match status" value="5"/>
</dbReference>
<evidence type="ECO:0000256" key="3">
    <source>
        <dbReference type="ARBA" id="ARBA00044955"/>
    </source>
</evidence>
<feature type="region of interest" description="Disordered" evidence="4">
    <location>
        <begin position="89"/>
        <end position="115"/>
    </location>
</feature>
<dbReference type="CDD" id="cd00118">
    <property type="entry name" value="LysM"/>
    <property type="match status" value="5"/>
</dbReference>
<keyword evidence="5" id="KW-0732">Signal</keyword>
<feature type="domain" description="LysM" evidence="6">
    <location>
        <begin position="144"/>
        <end position="190"/>
    </location>
</feature>
<protein>
    <recommendedName>
        <fullName evidence="6">LysM domain-containing protein</fullName>
    </recommendedName>
</protein>
<keyword evidence="2" id="KW-0843">Virulence</keyword>
<dbReference type="SMART" id="SM00257">
    <property type="entry name" value="LysM"/>
    <property type="match status" value="5"/>
</dbReference>
<keyword evidence="8" id="KW-1185">Reference proteome</keyword>
<dbReference type="OrthoDB" id="2281372at2759"/>
<gene>
    <name evidence="7" type="ORF">SAPIO_CDS8747</name>
</gene>
<dbReference type="OMA" id="DCNGFWA"/>
<name>A0A084FYT0_PSEDA</name>
<dbReference type="HOGENOM" id="CLU_010591_8_1_1"/>
<comment type="caution">
    <text evidence="7">The sequence shown here is derived from an EMBL/GenBank/DDBJ whole genome shotgun (WGS) entry which is preliminary data.</text>
</comment>
<feature type="domain" description="LysM" evidence="6">
    <location>
        <begin position="306"/>
        <end position="352"/>
    </location>
</feature>
<feature type="signal peptide" evidence="5">
    <location>
        <begin position="1"/>
        <end position="24"/>
    </location>
</feature>
<dbReference type="InterPro" id="IPR018392">
    <property type="entry name" value="LysM"/>
</dbReference>
<dbReference type="Pfam" id="PF01476">
    <property type="entry name" value="LysM"/>
    <property type="match status" value="5"/>
</dbReference>